<feature type="region of interest" description="Disordered" evidence="1">
    <location>
        <begin position="116"/>
        <end position="193"/>
    </location>
</feature>
<comment type="caution">
    <text evidence="2">The sequence shown here is derived from an EMBL/GenBank/DDBJ whole genome shotgun (WGS) entry which is preliminary data.</text>
</comment>
<gene>
    <name evidence="2" type="ORF">EDD18DRAFT_1358365</name>
</gene>
<name>A0AA39PWN7_9AGAR</name>
<evidence type="ECO:0000313" key="3">
    <source>
        <dbReference type="Proteomes" id="UP001175228"/>
    </source>
</evidence>
<dbReference type="AlphaFoldDB" id="A0AA39PWN7"/>
<organism evidence="2 3">
    <name type="scientific">Armillaria luteobubalina</name>
    <dbReference type="NCBI Taxonomy" id="153913"/>
    <lineage>
        <taxon>Eukaryota</taxon>
        <taxon>Fungi</taxon>
        <taxon>Dikarya</taxon>
        <taxon>Basidiomycota</taxon>
        <taxon>Agaricomycotina</taxon>
        <taxon>Agaricomycetes</taxon>
        <taxon>Agaricomycetidae</taxon>
        <taxon>Agaricales</taxon>
        <taxon>Marasmiineae</taxon>
        <taxon>Physalacriaceae</taxon>
        <taxon>Armillaria</taxon>
    </lineage>
</organism>
<keyword evidence="3" id="KW-1185">Reference proteome</keyword>
<reference evidence="2" key="1">
    <citation type="submission" date="2023-06" db="EMBL/GenBank/DDBJ databases">
        <authorList>
            <consortium name="Lawrence Berkeley National Laboratory"/>
            <person name="Ahrendt S."/>
            <person name="Sahu N."/>
            <person name="Indic B."/>
            <person name="Wong-Bajracharya J."/>
            <person name="Merenyi Z."/>
            <person name="Ke H.-M."/>
            <person name="Monk M."/>
            <person name="Kocsube S."/>
            <person name="Drula E."/>
            <person name="Lipzen A."/>
            <person name="Balint B."/>
            <person name="Henrissat B."/>
            <person name="Andreopoulos B."/>
            <person name="Martin F.M."/>
            <person name="Harder C.B."/>
            <person name="Rigling D."/>
            <person name="Ford K.L."/>
            <person name="Foster G.D."/>
            <person name="Pangilinan J."/>
            <person name="Papanicolaou A."/>
            <person name="Barry K."/>
            <person name="LaButti K."/>
            <person name="Viragh M."/>
            <person name="Koriabine M."/>
            <person name="Yan M."/>
            <person name="Riley R."/>
            <person name="Champramary S."/>
            <person name="Plett K.L."/>
            <person name="Tsai I.J."/>
            <person name="Slot J."/>
            <person name="Sipos G."/>
            <person name="Plett J."/>
            <person name="Nagy L.G."/>
            <person name="Grigoriev I.V."/>
        </authorList>
    </citation>
    <scope>NUCLEOTIDE SEQUENCE</scope>
    <source>
        <strain evidence="2">HWK02</strain>
    </source>
</reference>
<proteinExistence type="predicted"/>
<accession>A0AA39PWN7</accession>
<feature type="compositionally biased region" description="Low complexity" evidence="1">
    <location>
        <begin position="155"/>
        <end position="172"/>
    </location>
</feature>
<feature type="compositionally biased region" description="Acidic residues" evidence="1">
    <location>
        <begin position="124"/>
        <end position="144"/>
    </location>
</feature>
<sequence length="532" mass="56571">MTMNINEFAAESLCSGHLFPIEYQFTILGCILSLAHQYPTHLAASFVCNLIFTCENITAELPCSAQLDCFNNWGLYMNELAGHANLSSNTPLLKGFHPQPAKLQGKKQCTSAMDNNNELVGEGASDEESVDEGSDGESDVEDDPAATLHLSQALKTSSPKPKFTSTKKTSSSLNITLPSAPTSKAAKMQPGSIKEEPDAVIQSSCKPCASKTACVSTVAPSSPLSHPTECSSVMIRNKKHAVLQTHMYDKEAPVPVKTEELAIVTQSSALPSYGCAQCSSSIQNQPCLFLGWGKKCNNCKVASKSELANFVDVTLKNVQACIGHTGAALNVFKSSTNATAQAAQQFKTSLEEMLQLCCCTSDSEGQDALHGIVFQDSDFKDWLCSILHGLDKQVSFPSLGTVIGDPKVEDVVFHMKQVFDKHLKCAAAVTSTIAAATGIPSTAPTVPVPSTPAAVKTTATSGKGKAAKVPVSIITAVEEDTVMGNLDTSSAPLETDLVLFYPQLAVSKPLSPWLYPGWKRAPGWLLTMAETG</sequence>
<evidence type="ECO:0000313" key="2">
    <source>
        <dbReference type="EMBL" id="KAK0491942.1"/>
    </source>
</evidence>
<feature type="compositionally biased region" description="Polar residues" evidence="1">
    <location>
        <begin position="173"/>
        <end position="182"/>
    </location>
</feature>
<dbReference type="Proteomes" id="UP001175228">
    <property type="component" value="Unassembled WGS sequence"/>
</dbReference>
<protein>
    <submittedName>
        <fullName evidence="2">Uncharacterized protein</fullName>
    </submittedName>
</protein>
<dbReference type="EMBL" id="JAUEPU010000032">
    <property type="protein sequence ID" value="KAK0491942.1"/>
    <property type="molecule type" value="Genomic_DNA"/>
</dbReference>
<evidence type="ECO:0000256" key="1">
    <source>
        <dbReference type="SAM" id="MobiDB-lite"/>
    </source>
</evidence>